<organism evidence="1 2">
    <name type="scientific">Kineosporia mesophila</name>
    <dbReference type="NCBI Taxonomy" id="566012"/>
    <lineage>
        <taxon>Bacteria</taxon>
        <taxon>Bacillati</taxon>
        <taxon>Actinomycetota</taxon>
        <taxon>Actinomycetes</taxon>
        <taxon>Kineosporiales</taxon>
        <taxon>Kineosporiaceae</taxon>
        <taxon>Kineosporia</taxon>
    </lineage>
</organism>
<gene>
    <name evidence="1" type="ORF">GCM10022223_45870</name>
</gene>
<dbReference type="RefSeq" id="WP_231481375.1">
    <property type="nucleotide sequence ID" value="NZ_BAAAZO010000009.1"/>
</dbReference>
<keyword evidence="2" id="KW-1185">Reference proteome</keyword>
<dbReference type="EMBL" id="BAAAZO010000009">
    <property type="protein sequence ID" value="GAA3623692.1"/>
    <property type="molecule type" value="Genomic_DNA"/>
</dbReference>
<protein>
    <submittedName>
        <fullName evidence="1">Uncharacterized protein</fullName>
    </submittedName>
</protein>
<reference evidence="2" key="1">
    <citation type="journal article" date="2019" name="Int. J. Syst. Evol. Microbiol.">
        <title>The Global Catalogue of Microorganisms (GCM) 10K type strain sequencing project: providing services to taxonomists for standard genome sequencing and annotation.</title>
        <authorList>
            <consortium name="The Broad Institute Genomics Platform"/>
            <consortium name="The Broad Institute Genome Sequencing Center for Infectious Disease"/>
            <person name="Wu L."/>
            <person name="Ma J."/>
        </authorList>
    </citation>
    <scope>NUCLEOTIDE SEQUENCE [LARGE SCALE GENOMIC DNA]</scope>
    <source>
        <strain evidence="2">JCM 16902</strain>
    </source>
</reference>
<name>A0ABP7A2J4_9ACTN</name>
<comment type="caution">
    <text evidence="1">The sequence shown here is derived from an EMBL/GenBank/DDBJ whole genome shotgun (WGS) entry which is preliminary data.</text>
</comment>
<evidence type="ECO:0000313" key="1">
    <source>
        <dbReference type="EMBL" id="GAA3623692.1"/>
    </source>
</evidence>
<accession>A0ABP7A2J4</accession>
<dbReference type="Proteomes" id="UP001501074">
    <property type="component" value="Unassembled WGS sequence"/>
</dbReference>
<proteinExistence type="predicted"/>
<sequence>MTLTEQELGEVVDDLRTDFPGMDREVLDKSVHKAASRAPHDTANQIEQAVRMRLHLRHQGDH</sequence>
<evidence type="ECO:0000313" key="2">
    <source>
        <dbReference type="Proteomes" id="UP001501074"/>
    </source>
</evidence>